<dbReference type="PANTHER" id="PTHR37422">
    <property type="entry name" value="TEICHURONIC ACID BIOSYNTHESIS PROTEIN TUAE"/>
    <property type="match status" value="1"/>
</dbReference>
<dbReference type="GO" id="GO:0016020">
    <property type="term" value="C:membrane"/>
    <property type="evidence" value="ECO:0007669"/>
    <property type="project" value="UniProtKB-SubCell"/>
</dbReference>
<dbReference type="PANTHER" id="PTHR37422:SF13">
    <property type="entry name" value="LIPOPOLYSACCHARIDE BIOSYNTHESIS PROTEIN PA4999-RELATED"/>
    <property type="match status" value="1"/>
</dbReference>
<feature type="transmembrane region" description="Helical" evidence="5">
    <location>
        <begin position="109"/>
        <end position="128"/>
    </location>
</feature>
<evidence type="ECO:0000313" key="8">
    <source>
        <dbReference type="Proteomes" id="UP000228964"/>
    </source>
</evidence>
<name>A0A2M6WPS0_9BACT</name>
<dbReference type="AlphaFoldDB" id="A0A2M6WPS0"/>
<dbReference type="Proteomes" id="UP000228964">
    <property type="component" value="Unassembled WGS sequence"/>
</dbReference>
<evidence type="ECO:0000256" key="5">
    <source>
        <dbReference type="SAM" id="Phobius"/>
    </source>
</evidence>
<keyword evidence="2 5" id="KW-0812">Transmembrane</keyword>
<dbReference type="Pfam" id="PF04932">
    <property type="entry name" value="Wzy_C"/>
    <property type="match status" value="1"/>
</dbReference>
<feature type="non-terminal residue" evidence="7">
    <location>
        <position position="328"/>
    </location>
</feature>
<organism evidence="7 8">
    <name type="scientific">Candidatus Falkowbacteria bacterium CG10_big_fil_rev_8_21_14_0_10_38_22</name>
    <dbReference type="NCBI Taxonomy" id="1974564"/>
    <lineage>
        <taxon>Bacteria</taxon>
        <taxon>Candidatus Falkowiibacteriota</taxon>
    </lineage>
</organism>
<evidence type="ECO:0000256" key="1">
    <source>
        <dbReference type="ARBA" id="ARBA00004141"/>
    </source>
</evidence>
<feature type="transmembrane region" description="Helical" evidence="5">
    <location>
        <begin position="61"/>
        <end position="81"/>
    </location>
</feature>
<gene>
    <name evidence="7" type="ORF">COT96_02715</name>
</gene>
<accession>A0A2M6WPS0</accession>
<feature type="transmembrane region" description="Helical" evidence="5">
    <location>
        <begin position="33"/>
        <end position="52"/>
    </location>
</feature>
<feature type="domain" description="O-antigen ligase-related" evidence="6">
    <location>
        <begin position="140"/>
        <end position="276"/>
    </location>
</feature>
<proteinExistence type="predicted"/>
<dbReference type="InterPro" id="IPR007016">
    <property type="entry name" value="O-antigen_ligase-rel_domated"/>
</dbReference>
<reference evidence="8" key="1">
    <citation type="submission" date="2017-09" db="EMBL/GenBank/DDBJ databases">
        <title>Depth-based differentiation of microbial function through sediment-hosted aquifers and enrichment of novel symbionts in the deep terrestrial subsurface.</title>
        <authorList>
            <person name="Probst A.J."/>
            <person name="Ladd B."/>
            <person name="Jarett J.K."/>
            <person name="Geller-Mcgrath D.E."/>
            <person name="Sieber C.M.K."/>
            <person name="Emerson J.B."/>
            <person name="Anantharaman K."/>
            <person name="Thomas B.C."/>
            <person name="Malmstrom R."/>
            <person name="Stieglmeier M."/>
            <person name="Klingl A."/>
            <person name="Woyke T."/>
            <person name="Ryan C.M."/>
            <person name="Banfield J.F."/>
        </authorList>
    </citation>
    <scope>NUCLEOTIDE SEQUENCE [LARGE SCALE GENOMIC DNA]</scope>
</reference>
<dbReference type="InterPro" id="IPR051533">
    <property type="entry name" value="WaaL-like"/>
</dbReference>
<protein>
    <recommendedName>
        <fullName evidence="6">O-antigen ligase-related domain-containing protein</fullName>
    </recommendedName>
</protein>
<evidence type="ECO:0000256" key="2">
    <source>
        <dbReference type="ARBA" id="ARBA00022692"/>
    </source>
</evidence>
<feature type="transmembrane region" description="Helical" evidence="5">
    <location>
        <begin position="269"/>
        <end position="288"/>
    </location>
</feature>
<comment type="subcellular location">
    <subcellularLocation>
        <location evidence="1">Membrane</location>
        <topology evidence="1">Multi-pass membrane protein</topology>
    </subcellularLocation>
</comment>
<feature type="transmembrane region" description="Helical" evidence="5">
    <location>
        <begin position="300"/>
        <end position="317"/>
    </location>
</feature>
<feature type="transmembrane region" description="Helical" evidence="5">
    <location>
        <begin position="178"/>
        <end position="196"/>
    </location>
</feature>
<keyword evidence="3 5" id="KW-1133">Transmembrane helix</keyword>
<evidence type="ECO:0000313" key="7">
    <source>
        <dbReference type="EMBL" id="PIT94779.1"/>
    </source>
</evidence>
<sequence>MSWPLFFSFSFFFATAVISSLFSDNVSLSLWYVVRWILFFYLIYLVLPYNLIKDKRILKNILIWFAISSVVVAVSGVISLYSQDWQNDFVRIKPLGIAGVYPTGDNQNLLAEVLIAGIFFALALKYWFQTERQKRLINLLIIFLSIILIGTFSRAAWIALAIQILIYFSYKKELFRKALLPAFLVILLLTPIYYYMFRLQSQYSIGVSSTENRLLLTQISWRAFTDKPWFGQGSGNFVSLVADNIRFRAKYGDPIDSHGVWQKILAENGLAGVLTFALFSFNIFYLFYKALKHRSNEFDLLLPLVIGSLGIYLFEFFNTSYYKGKLWL</sequence>
<dbReference type="EMBL" id="PFAO01000067">
    <property type="protein sequence ID" value="PIT94779.1"/>
    <property type="molecule type" value="Genomic_DNA"/>
</dbReference>
<evidence type="ECO:0000256" key="4">
    <source>
        <dbReference type="ARBA" id="ARBA00023136"/>
    </source>
</evidence>
<evidence type="ECO:0000259" key="6">
    <source>
        <dbReference type="Pfam" id="PF04932"/>
    </source>
</evidence>
<evidence type="ECO:0000256" key="3">
    <source>
        <dbReference type="ARBA" id="ARBA00022989"/>
    </source>
</evidence>
<comment type="caution">
    <text evidence="7">The sequence shown here is derived from an EMBL/GenBank/DDBJ whole genome shotgun (WGS) entry which is preliminary data.</text>
</comment>
<feature type="transmembrane region" description="Helical" evidence="5">
    <location>
        <begin position="140"/>
        <end position="166"/>
    </location>
</feature>
<keyword evidence="4 5" id="KW-0472">Membrane</keyword>